<dbReference type="GO" id="GO:0005739">
    <property type="term" value="C:mitochondrion"/>
    <property type="evidence" value="ECO:0007669"/>
    <property type="project" value="TreeGrafter"/>
</dbReference>
<evidence type="ECO:0008006" key="4">
    <source>
        <dbReference type="Google" id="ProtNLM"/>
    </source>
</evidence>
<dbReference type="RefSeq" id="XP_044544917.1">
    <property type="nucleotide sequence ID" value="XM_044699329.1"/>
</dbReference>
<dbReference type="GO" id="GO:0003729">
    <property type="term" value="F:mRNA binding"/>
    <property type="evidence" value="ECO:0007669"/>
    <property type="project" value="TreeGrafter"/>
</dbReference>
<dbReference type="GeneID" id="68101625"/>
<dbReference type="GO" id="GO:0006396">
    <property type="term" value="P:RNA processing"/>
    <property type="evidence" value="ECO:0007669"/>
    <property type="project" value="TreeGrafter"/>
</dbReference>
<dbReference type="PANTHER" id="PTHR47934">
    <property type="entry name" value="PENTATRICOPEPTIDE REPEAT-CONTAINING PROTEIN PET309, MITOCHONDRIAL"/>
    <property type="match status" value="1"/>
</dbReference>
<evidence type="ECO:0000313" key="3">
    <source>
        <dbReference type="Proteomes" id="UP000816034"/>
    </source>
</evidence>
<reference evidence="2 3" key="1">
    <citation type="journal article" date="2018" name="BMC Genomics">
        <title>The genome of Naegleria lovaniensis, the basis for a comparative approach to unravel pathogenicity factors of the human pathogenic amoeba N. fowleri.</title>
        <authorList>
            <person name="Liechti N."/>
            <person name="Schurch N."/>
            <person name="Bruggmann R."/>
            <person name="Wittwer M."/>
        </authorList>
    </citation>
    <scope>NUCLEOTIDE SEQUENCE [LARGE SCALE GENOMIC DNA]</scope>
    <source>
        <strain evidence="2 3">ATCC 30569</strain>
    </source>
</reference>
<dbReference type="PANTHER" id="PTHR47934:SF6">
    <property type="entry name" value="MITOCHONDRIAL GROUP I INTRON SPLICING FACTOR CCM1-RELATED"/>
    <property type="match status" value="1"/>
</dbReference>
<sequence>MWKRKFLDVLGKNHHAIKTNHSPRLNLLSESSSVLIPKIMNNGSLSTPSFSSVAWYHQSLFPNSNNIPKQNIQASENHTTTQQKSSATSVIPKHLLGYVELLFPGMSVQQVMRLPPTTIDEHVLARVEKAFQKQPLENKADIFDALIRVNQIQYIPPLLDIATKSSKHPIISARYIRDVALSIERKGNSIAKHKEYYHGFNTKEMFTTCSKCIDLIIANSYNFVHYNNVDVFVFILALRVKMFKHSSDFYGLKKYFENQLKPLIHKYMSHPTSICTLYNTLTSVLIEMDQLDYLYEIYADNMTIHFNLLKRSKAILKGAPLFVTIHSLLTHVSRSVALINTAARLSILAVEFFDMAKADPTVDQAFIRSLSGNFIVSFVEHFEVTPLHPLQPLHHYFSLYLNFVSHFWNLHGDVANAGTFAYVSVRFLYLYARLTQESAFDISSSREAEYVYEQLLANNISLSAEMYYCLLVIFSHTRNEKKCLEIYESALLHSTTNSEKYYFHHALINAYSIMGDFEKALALATQMKKITAATGNVLLKTIATMCLPNLKSNYTDDYIQTCIERALQLLNDEKVEFDGITLNTLINIYGLTNKLPTMLKYFQILVDDFNEDGKYAGFLNAITFTTIIKHLCSNRQFDSALDTFKRMKELSIRPTVVTYKVLIEGMILVGQDCLPLIMQHMKQDGINMEDHLIGSIVFYYAARTEDEKQLLDVLKVVDRHRDEYTPKVYEHLVLFYTRFQDWNKAARVILQLLDKGITPTIRTFSHMIQRMVGYMDAFDLLHILHPDESFVTQYVEQREEGKLDHIRDALFTKEMDHGLGLVILKNVLAKINFQQFQTKVHMHSRNHHMNRHACFLLMNAQKQNLGLKAAQTFVEILVDLFADLKCRIFEQAAHLMLLLVQKEGGSGKVRSLFELLSAGNNKLDVRSFNVALQCILTTESQDSAWNFYHEIVSTKSFSIRPDLNTLELLIRAARNESDFEILFKAYKQMTSNTKFYLHQATESMFDFRAALIDSINEQLAVKEQSLNLSSSVRQRIKIMKDYLEQAEIVMETV</sequence>
<proteinExistence type="predicted"/>
<dbReference type="GO" id="GO:0007005">
    <property type="term" value="P:mitochondrion organization"/>
    <property type="evidence" value="ECO:0007669"/>
    <property type="project" value="TreeGrafter"/>
</dbReference>
<evidence type="ECO:0000313" key="2">
    <source>
        <dbReference type="EMBL" id="KAG2377655.1"/>
    </source>
</evidence>
<name>A0AA88GIE6_NAELO</name>
<evidence type="ECO:0000256" key="1">
    <source>
        <dbReference type="PROSITE-ProRule" id="PRU00708"/>
    </source>
</evidence>
<dbReference type="InterPro" id="IPR051114">
    <property type="entry name" value="Mito_RNA_Proc_CCM1"/>
</dbReference>
<dbReference type="Pfam" id="PF13041">
    <property type="entry name" value="PPR_2"/>
    <property type="match status" value="1"/>
</dbReference>
<dbReference type="AlphaFoldDB" id="A0AA88GIE6"/>
<organism evidence="2 3">
    <name type="scientific">Naegleria lovaniensis</name>
    <name type="common">Amoeba</name>
    <dbReference type="NCBI Taxonomy" id="51637"/>
    <lineage>
        <taxon>Eukaryota</taxon>
        <taxon>Discoba</taxon>
        <taxon>Heterolobosea</taxon>
        <taxon>Tetramitia</taxon>
        <taxon>Eutetramitia</taxon>
        <taxon>Vahlkampfiidae</taxon>
        <taxon>Naegleria</taxon>
    </lineage>
</organism>
<dbReference type="NCBIfam" id="TIGR00756">
    <property type="entry name" value="PPR"/>
    <property type="match status" value="1"/>
</dbReference>
<accession>A0AA88GIE6</accession>
<comment type="caution">
    <text evidence="2">The sequence shown here is derived from an EMBL/GenBank/DDBJ whole genome shotgun (WGS) entry which is preliminary data.</text>
</comment>
<dbReference type="SUPFAM" id="SSF48452">
    <property type="entry name" value="TPR-like"/>
    <property type="match status" value="1"/>
</dbReference>
<dbReference type="InterPro" id="IPR011990">
    <property type="entry name" value="TPR-like_helical_dom_sf"/>
</dbReference>
<dbReference type="PROSITE" id="PS51375">
    <property type="entry name" value="PPR"/>
    <property type="match status" value="1"/>
</dbReference>
<feature type="repeat" description="PPR" evidence="1">
    <location>
        <begin position="620"/>
        <end position="654"/>
    </location>
</feature>
<protein>
    <recommendedName>
        <fullName evidence="4">Pentatricopeptide repeat-containing protein</fullName>
    </recommendedName>
</protein>
<dbReference type="InterPro" id="IPR002885">
    <property type="entry name" value="PPR_rpt"/>
</dbReference>
<keyword evidence="3" id="KW-1185">Reference proteome</keyword>
<dbReference type="Gene3D" id="1.25.40.10">
    <property type="entry name" value="Tetratricopeptide repeat domain"/>
    <property type="match status" value="3"/>
</dbReference>
<dbReference type="EMBL" id="PYSW02000037">
    <property type="protein sequence ID" value="KAG2377655.1"/>
    <property type="molecule type" value="Genomic_DNA"/>
</dbReference>
<dbReference type="Proteomes" id="UP000816034">
    <property type="component" value="Unassembled WGS sequence"/>
</dbReference>
<dbReference type="Pfam" id="PF01535">
    <property type="entry name" value="PPR"/>
    <property type="match status" value="1"/>
</dbReference>
<gene>
    <name evidence="2" type="ORF">C9374_009171</name>
</gene>